<feature type="transmembrane region" description="Helical" evidence="1">
    <location>
        <begin position="43"/>
        <end position="63"/>
    </location>
</feature>
<gene>
    <name evidence="2" type="ORF">J2S42_007517</name>
</gene>
<evidence type="ECO:0000313" key="3">
    <source>
        <dbReference type="Proteomes" id="UP001240236"/>
    </source>
</evidence>
<dbReference type="EMBL" id="JAUSUZ010000001">
    <property type="protein sequence ID" value="MDQ0370848.1"/>
    <property type="molecule type" value="Genomic_DNA"/>
</dbReference>
<sequence>MASVRWSRTRRLAIAGGLTLATLLTAGLGLLLSRLGLERADQLSSVLAMFIGLLALGAAVFALRKDRAGAGRAMRRQHPTAWGRRPLSEELRRYLLDAEAAADRSPSRLLEERRTEVHAIYVRQRVEQPGTAVPEEERPGQRHRVARRPDGWLFLPFSQQPRVIPVRRPLEKVFDQHRHLLIEGGPGTGKSTTAGQVCRQLAASWLSADESGRELSAKPLLPVLVTARALAERMDRDWAGALSEAAFDNMGLSSRGHIDPALLNEPVGDAEWMVVVDGLDEVPSDELDRFVIRLSRWTSSAGGPHRLLITTRPLAGHVTSMLGTGLIGHYTLLPFDRQLLADFAHRWFAPYRDGPDRAAAFLSQVASSGLHELASVPLMATIAIRLFESAPQVGLPRNRHDLYENYLRWLRERNHNRRVAGRANLLADLAGEPNAAAVVEAIYDRTDDLLEEIARTRVESRRSLVRTAVDRLTSEAGPVAGLPEHDWGTLVEKALVSTGLLSHRDSGPDFIHLTFAEHFAARRYARELSEVFRPSDRAWQSWLHRAVYEDPLATSVLTRWTRGRSTEPLLAWLLGHVRQQQMIAVRLVAEGASATDDQLRSCLDVVSLGLWGASSVDAAEVLAPVRRFPLVPLVARWLEEQLAVAPAGSEQWASLAAVLADRDRDRRPQLIDALMAATHSDRAIGDRVAVAKALVDVAPARGGEVAASFIALLEPGVIVDASARGNLATFLLDYEGAPRDAALAALTTILRDVTAALSDRQAAAEALAEWNGETRSVIVAELRGALSLPGYVALRTKAAAACAIAAIAPEQRTEMAAVIRGYLGRSDLERLEVLPIVELLADLDPASRQYVVDFLERAASAPTASAFDRLRMAVRIVRFGDELWHAGLRIVADVLRISNVLDSYSNLDLRSFRDLDREFVQQLVALVAAVAEEVEAEPTTASWIRSTAACFDPSFRDDVDVVVSALSGPGLTVWELYSVQSRVRDCSPLVVDGVVGMIKSLAFGGVADLSEERAAGLAMALGNEDVEGRRAYVDLVRRVMLDRGAGPDAQVNAALNLCGIPGYEGEVAGILADVLRGSDAMRMWPSEWMYRIVGVPAYGQFAKVILDESLEGAHLPHFERVAVLNKFSEDFATHDQTVAIEKLRRLAHDRTNTTQDLVAISSCLSAMVPGRGIDAALRGLLNDVDRPVEDRLMVAVFLDKEPGGGVEARDFRLGVSRDDFVSLSSRQLALRQLADPEIDGSEMLIQTGKALPWMATYRVPRRIQEFLLRMSFDGRHDDLQTRVVDLQLRSISSRAIYPGGDAADVLARVDSCAATVRSGLAEPVPSPALICAAAVILPREHAKVAAAIQRVVAERSSTPVERRRLLSLQLSLVPAERPAALGILRASAHRVNAEDRLQPPSLDAIEAAETLLSVVAQREFAAAALAAVMADTGETTSRRRAACESLATHGGGPQARRRAAAFFTAQTDSTQLSIPARCAAAEHLRSAAAGTHAAVAGRLRDWLAAADAAEDRAQVLRSLLDWDPNDDDALNGLLTIVASADAPGRVRSHVARMLAQRSPVHRRALGTVLERLLDDGVPPVQRAAFRAALAEAFPDTRGAAIADLTAIATDDRQPPVIRVDAARMLRDLGSVASVRTGYLTLYAIFVDGAQPGHARIQAGETLMNAPGPKLREVYDRMLDLDTAHADDRLAAAVAVLRYIGPPPAILVHDLRQPADVAVRRALLSPDLSPHRMLPAAVALGELGDAECRQAAVATLEKLADDDTARPWLRYAAIAAIPAITFDRVAERTGRLWAVVTDDGQPLDHRRWAAEAFAGIAGLLRRPARDALRALDGEHLEPRARRRLRRSIAYIDNEERWIPGTSESHEVAGSGRAGTASG</sequence>
<keyword evidence="1" id="KW-0812">Transmembrane</keyword>
<dbReference type="Gene3D" id="3.40.50.300">
    <property type="entry name" value="P-loop containing nucleotide triphosphate hydrolases"/>
    <property type="match status" value="1"/>
</dbReference>
<reference evidence="2 3" key="1">
    <citation type="submission" date="2023-07" db="EMBL/GenBank/DDBJ databases">
        <title>Sequencing the genomes of 1000 actinobacteria strains.</title>
        <authorList>
            <person name="Klenk H.-P."/>
        </authorList>
    </citation>
    <scope>NUCLEOTIDE SEQUENCE [LARGE SCALE GENOMIC DNA]</scope>
    <source>
        <strain evidence="2 3">DSM 44709</strain>
    </source>
</reference>
<keyword evidence="1" id="KW-1133">Transmembrane helix</keyword>
<accession>A0AAE4B418</accession>
<organism evidence="2 3">
    <name type="scientific">Catenuloplanes indicus</name>
    <dbReference type="NCBI Taxonomy" id="137267"/>
    <lineage>
        <taxon>Bacteria</taxon>
        <taxon>Bacillati</taxon>
        <taxon>Actinomycetota</taxon>
        <taxon>Actinomycetes</taxon>
        <taxon>Micromonosporales</taxon>
        <taxon>Micromonosporaceae</taxon>
        <taxon>Catenuloplanes</taxon>
    </lineage>
</organism>
<name>A0AAE4B418_9ACTN</name>
<comment type="caution">
    <text evidence="2">The sequence shown here is derived from an EMBL/GenBank/DDBJ whole genome shotgun (WGS) entry which is preliminary data.</text>
</comment>
<dbReference type="RefSeq" id="WP_307247142.1">
    <property type="nucleotide sequence ID" value="NZ_JAUSUZ010000001.1"/>
</dbReference>
<evidence type="ECO:0000313" key="2">
    <source>
        <dbReference type="EMBL" id="MDQ0370848.1"/>
    </source>
</evidence>
<keyword evidence="3" id="KW-1185">Reference proteome</keyword>
<dbReference type="PANTHER" id="PTHR46844:SF1">
    <property type="entry name" value="SLR5058 PROTEIN"/>
    <property type="match status" value="1"/>
</dbReference>
<evidence type="ECO:0000256" key="1">
    <source>
        <dbReference type="SAM" id="Phobius"/>
    </source>
</evidence>
<evidence type="ECO:0008006" key="4">
    <source>
        <dbReference type="Google" id="ProtNLM"/>
    </source>
</evidence>
<protein>
    <recommendedName>
        <fullName evidence="4">NACHT domain-containing protein</fullName>
    </recommendedName>
</protein>
<dbReference type="PANTHER" id="PTHR46844">
    <property type="entry name" value="SLR5058 PROTEIN"/>
    <property type="match status" value="1"/>
</dbReference>
<feature type="transmembrane region" description="Helical" evidence="1">
    <location>
        <begin position="314"/>
        <end position="333"/>
    </location>
</feature>
<keyword evidence="1" id="KW-0472">Membrane</keyword>
<dbReference type="SUPFAM" id="SSF52540">
    <property type="entry name" value="P-loop containing nucleoside triphosphate hydrolases"/>
    <property type="match status" value="1"/>
</dbReference>
<proteinExistence type="predicted"/>
<dbReference type="InterPro" id="IPR027417">
    <property type="entry name" value="P-loop_NTPase"/>
</dbReference>
<feature type="transmembrane region" description="Helical" evidence="1">
    <location>
        <begin position="12"/>
        <end position="31"/>
    </location>
</feature>
<dbReference type="Proteomes" id="UP001240236">
    <property type="component" value="Unassembled WGS sequence"/>
</dbReference>